<evidence type="ECO:0000313" key="1">
    <source>
        <dbReference type="EMBL" id="CAI9117233.1"/>
    </source>
</evidence>
<dbReference type="AlphaFoldDB" id="A0AAV1ECC2"/>
<gene>
    <name evidence="1" type="ORF">OLC1_LOCUS23328</name>
</gene>
<organism evidence="1 2">
    <name type="scientific">Oldenlandia corymbosa var. corymbosa</name>
    <dbReference type="NCBI Taxonomy" id="529605"/>
    <lineage>
        <taxon>Eukaryota</taxon>
        <taxon>Viridiplantae</taxon>
        <taxon>Streptophyta</taxon>
        <taxon>Embryophyta</taxon>
        <taxon>Tracheophyta</taxon>
        <taxon>Spermatophyta</taxon>
        <taxon>Magnoliopsida</taxon>
        <taxon>eudicotyledons</taxon>
        <taxon>Gunneridae</taxon>
        <taxon>Pentapetalae</taxon>
        <taxon>asterids</taxon>
        <taxon>lamiids</taxon>
        <taxon>Gentianales</taxon>
        <taxon>Rubiaceae</taxon>
        <taxon>Rubioideae</taxon>
        <taxon>Spermacoceae</taxon>
        <taxon>Hedyotis-Oldenlandia complex</taxon>
        <taxon>Oldenlandia</taxon>
    </lineage>
</organism>
<name>A0AAV1ECC2_OLDCO</name>
<dbReference type="EMBL" id="OX459126">
    <property type="protein sequence ID" value="CAI9117233.1"/>
    <property type="molecule type" value="Genomic_DNA"/>
</dbReference>
<protein>
    <submittedName>
        <fullName evidence="1">OLC1v1018582C1</fullName>
    </submittedName>
</protein>
<reference evidence="1" key="1">
    <citation type="submission" date="2023-03" db="EMBL/GenBank/DDBJ databases">
        <authorList>
            <person name="Julca I."/>
        </authorList>
    </citation>
    <scope>NUCLEOTIDE SEQUENCE</scope>
</reference>
<proteinExistence type="predicted"/>
<keyword evidence="2" id="KW-1185">Reference proteome</keyword>
<dbReference type="Proteomes" id="UP001161247">
    <property type="component" value="Chromosome 9"/>
</dbReference>
<evidence type="ECO:0000313" key="2">
    <source>
        <dbReference type="Proteomes" id="UP001161247"/>
    </source>
</evidence>
<sequence length="204" mass="23258">MAETNQTRITIVEPSVVVEDVNENVVDNSVVIPFEDVISPPPNHGVYRVDRLKVTLAKASVTTNLFNGRIYLDDMAIPDIFEYKDRYTTYEDFINGAILLSLGDIDDLDEVGYVVIFENITGLAKEYDWLCIRLDVSKYNIRNSSNEIFVAKVIFETETIKKYINDVSKDQEIDPEMSAEFYQNVTPTQDSTTKGHFVKIKVIL</sequence>
<accession>A0AAV1ECC2</accession>